<dbReference type="SUPFAM" id="SSF52540">
    <property type="entry name" value="P-loop containing nucleoside triphosphate hydrolases"/>
    <property type="match status" value="1"/>
</dbReference>
<evidence type="ECO:0000313" key="4">
    <source>
        <dbReference type="Proteomes" id="UP000472264"/>
    </source>
</evidence>
<dbReference type="Proteomes" id="UP000472264">
    <property type="component" value="Chromosome 10"/>
</dbReference>
<protein>
    <submittedName>
        <fullName evidence="3">Nitric oxide associated 1</fullName>
    </submittedName>
</protein>
<dbReference type="CDD" id="cd01855">
    <property type="entry name" value="YqeH"/>
    <property type="match status" value="1"/>
</dbReference>
<organism evidence="3 4">
    <name type="scientific">Echeneis naucrates</name>
    <name type="common">Live sharksucker</name>
    <dbReference type="NCBI Taxonomy" id="173247"/>
    <lineage>
        <taxon>Eukaryota</taxon>
        <taxon>Metazoa</taxon>
        <taxon>Chordata</taxon>
        <taxon>Craniata</taxon>
        <taxon>Vertebrata</taxon>
        <taxon>Euteleostomi</taxon>
        <taxon>Actinopterygii</taxon>
        <taxon>Neopterygii</taxon>
        <taxon>Teleostei</taxon>
        <taxon>Neoteleostei</taxon>
        <taxon>Acanthomorphata</taxon>
        <taxon>Carangaria</taxon>
        <taxon>Carangiformes</taxon>
        <taxon>Echeneidae</taxon>
        <taxon>Echeneis</taxon>
    </lineage>
</organism>
<dbReference type="FunCoup" id="A0A665U1L4">
    <property type="interactions" value="1603"/>
</dbReference>
<gene>
    <name evidence="3" type="primary">LOC115050360</name>
</gene>
<dbReference type="Pfam" id="PF01926">
    <property type="entry name" value="MMR_HSR1"/>
    <property type="match status" value="1"/>
</dbReference>
<feature type="domain" description="NOA1/YqeH-like C-terminal" evidence="2">
    <location>
        <begin position="460"/>
        <end position="559"/>
    </location>
</feature>
<reference evidence="3" key="1">
    <citation type="submission" date="2021-04" db="EMBL/GenBank/DDBJ databases">
        <authorList>
            <consortium name="Wellcome Sanger Institute Data Sharing"/>
        </authorList>
    </citation>
    <scope>NUCLEOTIDE SEQUENCE [LARGE SCALE GENOMIC DNA]</scope>
</reference>
<dbReference type="GO" id="GO:0005525">
    <property type="term" value="F:GTP binding"/>
    <property type="evidence" value="ECO:0007669"/>
    <property type="project" value="InterPro"/>
</dbReference>
<dbReference type="AlphaFoldDB" id="A0A665U1L4"/>
<dbReference type="InterPro" id="IPR006073">
    <property type="entry name" value="GTP-bd"/>
</dbReference>
<dbReference type="InterPro" id="IPR027417">
    <property type="entry name" value="P-loop_NTPase"/>
</dbReference>
<evidence type="ECO:0000259" key="1">
    <source>
        <dbReference type="Pfam" id="PF01926"/>
    </source>
</evidence>
<feature type="domain" description="G" evidence="1">
    <location>
        <begin position="251"/>
        <end position="302"/>
    </location>
</feature>
<dbReference type="Gene3D" id="3.40.50.300">
    <property type="entry name" value="P-loop containing nucleotide triphosphate hydrolases"/>
    <property type="match status" value="1"/>
</dbReference>
<dbReference type="OMA" id="LGCTNVG"/>
<dbReference type="PANTHER" id="PTHR46406:SF1">
    <property type="entry name" value="NITRIC OXIDE-ASSOCIATED PROTEIN 1"/>
    <property type="match status" value="1"/>
</dbReference>
<dbReference type="Ensembl" id="ENSENLT00000013769.1">
    <property type="protein sequence ID" value="ENSENLP00000013231.1"/>
    <property type="gene ID" value="ENSENLG00000006233.1"/>
</dbReference>
<sequence length="609" mass="66796">FVFPDHTGKIDGPESLEHQLQVLRNGTQQEVDLDSLIQFKDIDFPLHENLVVVKRKKKTGKGKHRVFGSPDLDEPVSDTCCSGCGALLLLLPAAAAPGYLPSEKYKVLLREGGLSGATCQRCHLLTHHHKALNLQVSRDQYRAIVQQIRPCHALVLLIVDLLDLPDSIVPNLPELVGVNKHVVVLGNKIDLLPGDCPGYLPRIKRQLAQYCQEAGFGPQVTEVHLISAKTGYGIEALISSLQGSWKYKGDVYLVGSANAGKSTLFNTLLDSDFCKSKATDVIHKATISPWPGTTLNLLKFPIINPTPYRMFKRKERLNDGAANGETLCPENSESCSPLQHICSGRVGRTFRSGFRSRSTEIQFDPDSLAFGENEEELTGPSRKTEEFTYNELKDAHWLFDTPGILKEDDILSLLNGQEVRSVVPTQAIVPRTFVLKPGMSLFVGALARIDFLKGLRSCWFSVLVSSRVPVHITSLDKANGVYEKHAGNALLGVPAGGSERMKDFPALVPQEFMLEGRGYLEAAADVKLSSAGWVAVTAVEGDQVLLRVHGPETAGFRLRTPPLLPHVVSLKGQRVRKSATYKVIKPFGLLDSGLTARGAEKLQVKKKTK</sequence>
<dbReference type="PANTHER" id="PTHR46406">
    <property type="entry name" value="NITRIC OXIDE-ASSOCIATED PROTEIN 1"/>
    <property type="match status" value="1"/>
</dbReference>
<accession>A0A665U1L4</accession>
<evidence type="ECO:0000313" key="3">
    <source>
        <dbReference type="Ensembl" id="ENSENLP00000013231.1"/>
    </source>
</evidence>
<reference evidence="3" key="3">
    <citation type="submission" date="2025-09" db="UniProtKB">
        <authorList>
            <consortium name="Ensembl"/>
        </authorList>
    </citation>
    <scope>IDENTIFICATION</scope>
</reference>
<proteinExistence type="predicted"/>
<reference evidence="3" key="2">
    <citation type="submission" date="2025-08" db="UniProtKB">
        <authorList>
            <consortium name="Ensembl"/>
        </authorList>
    </citation>
    <scope>IDENTIFICATION</scope>
</reference>
<dbReference type="Pfam" id="PF21516">
    <property type="entry name" value="YqeH-like_C"/>
    <property type="match status" value="1"/>
</dbReference>
<keyword evidence="4" id="KW-1185">Reference proteome</keyword>
<dbReference type="InParanoid" id="A0A665U1L4"/>
<evidence type="ECO:0000259" key="2">
    <source>
        <dbReference type="Pfam" id="PF21516"/>
    </source>
</evidence>
<dbReference type="InterPro" id="IPR052807">
    <property type="entry name" value="Mito_transl_resp_regulator"/>
</dbReference>
<dbReference type="InterPro" id="IPR048422">
    <property type="entry name" value="NOA1/YqeH-like_C"/>
</dbReference>
<name>A0A665U1L4_ECHNA</name>